<dbReference type="GO" id="GO:0012505">
    <property type="term" value="C:endomembrane system"/>
    <property type="evidence" value="ECO:0007669"/>
    <property type="project" value="UniProtKB-SubCell"/>
</dbReference>
<sequence length="217" mass="23289">MEYRAVEFSYLDLATKEEVYVSVPEEADEALIPPGTQQPGAVYTIGESEGRHAPFRIETQALPGSGKTNISGTPGSNMKESFETACDYLQANMRELSRDETLNEYNINVQVLNPSDANEGGETSVGLLVGIVSGILGRPARSQAVVVGAMSLMGELVAVSSLVDKLQLAADSGAKTVLLPAKNKEDMPKIPDELLDRLQLVFYTDPLDAASKAIELE</sequence>
<gene>
    <name evidence="3" type="ORF">C451_05168</name>
</gene>
<comment type="subcellular location">
    <subcellularLocation>
        <location evidence="1">Endomembrane system</location>
        <topology evidence="1">Multi-pass membrane protein</topology>
    </subcellularLocation>
</comment>
<dbReference type="InterPro" id="IPR008269">
    <property type="entry name" value="Lon_proteolytic"/>
</dbReference>
<dbReference type="AlphaFoldDB" id="M0NG66"/>
<keyword evidence="3" id="KW-0378">Hydrolase</keyword>
<comment type="caution">
    <text evidence="3">The sequence shown here is derived from an EMBL/GenBank/DDBJ whole genome shotgun (WGS) entry which is preliminary data.</text>
</comment>
<dbReference type="InterPro" id="IPR027065">
    <property type="entry name" value="Lon_Prtase"/>
</dbReference>
<dbReference type="InterPro" id="IPR020568">
    <property type="entry name" value="Ribosomal_Su5_D2-typ_SF"/>
</dbReference>
<proteinExistence type="predicted"/>
<keyword evidence="4" id="KW-1185">Reference proteome</keyword>
<dbReference type="Proteomes" id="UP000011680">
    <property type="component" value="Unassembled WGS sequence"/>
</dbReference>
<dbReference type="GO" id="GO:0030163">
    <property type="term" value="P:protein catabolic process"/>
    <property type="evidence" value="ECO:0007669"/>
    <property type="project" value="InterPro"/>
</dbReference>
<dbReference type="Pfam" id="PF05362">
    <property type="entry name" value="Lon_C"/>
    <property type="match status" value="1"/>
</dbReference>
<dbReference type="RefSeq" id="WP_007738391.1">
    <property type="nucleotide sequence ID" value="NZ_AOMF01000109.1"/>
</dbReference>
<evidence type="ECO:0000313" key="3">
    <source>
        <dbReference type="EMBL" id="EMA55690.1"/>
    </source>
</evidence>
<organism evidence="3 4">
    <name type="scientific">Halococcus thailandensis JCM 13552</name>
    <dbReference type="NCBI Taxonomy" id="1227457"/>
    <lineage>
        <taxon>Archaea</taxon>
        <taxon>Methanobacteriati</taxon>
        <taxon>Methanobacteriota</taxon>
        <taxon>Stenosarchaea group</taxon>
        <taxon>Halobacteria</taxon>
        <taxon>Halobacteriales</taxon>
        <taxon>Halococcaceae</taxon>
        <taxon>Halococcus</taxon>
    </lineage>
</organism>
<name>M0NG66_9EURY</name>
<dbReference type="GO" id="GO:0004176">
    <property type="term" value="F:ATP-dependent peptidase activity"/>
    <property type="evidence" value="ECO:0007669"/>
    <property type="project" value="InterPro"/>
</dbReference>
<evidence type="ECO:0000259" key="2">
    <source>
        <dbReference type="Pfam" id="PF05362"/>
    </source>
</evidence>
<keyword evidence="3" id="KW-0645">Protease</keyword>
<dbReference type="eggNOG" id="arCOG02163">
    <property type="taxonomic scope" value="Archaea"/>
</dbReference>
<dbReference type="GO" id="GO:0004252">
    <property type="term" value="F:serine-type endopeptidase activity"/>
    <property type="evidence" value="ECO:0007669"/>
    <property type="project" value="InterPro"/>
</dbReference>
<evidence type="ECO:0000256" key="1">
    <source>
        <dbReference type="ARBA" id="ARBA00004127"/>
    </source>
</evidence>
<dbReference type="SUPFAM" id="SSF54211">
    <property type="entry name" value="Ribosomal protein S5 domain 2-like"/>
    <property type="match status" value="1"/>
</dbReference>
<accession>M0NG66</accession>
<evidence type="ECO:0000313" key="4">
    <source>
        <dbReference type="Proteomes" id="UP000011680"/>
    </source>
</evidence>
<reference evidence="3 4" key="1">
    <citation type="journal article" date="2014" name="PLoS Genet.">
        <title>Phylogenetically driven sequencing of extremely halophilic archaea reveals strategies for static and dynamic osmo-response.</title>
        <authorList>
            <person name="Becker E.A."/>
            <person name="Seitzer P.M."/>
            <person name="Tritt A."/>
            <person name="Larsen D."/>
            <person name="Krusor M."/>
            <person name="Yao A.I."/>
            <person name="Wu D."/>
            <person name="Madern D."/>
            <person name="Eisen J.A."/>
            <person name="Darling A.E."/>
            <person name="Facciotti M.T."/>
        </authorList>
    </citation>
    <scope>NUCLEOTIDE SEQUENCE [LARGE SCALE GENOMIC DNA]</scope>
    <source>
        <strain evidence="3 4">JCM 13552</strain>
    </source>
</reference>
<dbReference type="GO" id="GO:0005524">
    <property type="term" value="F:ATP binding"/>
    <property type="evidence" value="ECO:0007669"/>
    <property type="project" value="InterPro"/>
</dbReference>
<dbReference type="InterPro" id="IPR014721">
    <property type="entry name" value="Ribsml_uS5_D2-typ_fold_subgr"/>
</dbReference>
<dbReference type="STRING" id="1227457.C451_05168"/>
<dbReference type="PANTHER" id="PTHR10046">
    <property type="entry name" value="ATP DEPENDENT LON PROTEASE FAMILY MEMBER"/>
    <property type="match status" value="1"/>
</dbReference>
<dbReference type="Gene3D" id="3.30.230.10">
    <property type="match status" value="1"/>
</dbReference>
<dbReference type="GO" id="GO:0006508">
    <property type="term" value="P:proteolysis"/>
    <property type="evidence" value="ECO:0007669"/>
    <property type="project" value="UniProtKB-KW"/>
</dbReference>
<protein>
    <submittedName>
        <fullName evidence="3">ATP-dependent Lon-type protease</fullName>
    </submittedName>
</protein>
<dbReference type="EMBL" id="AOMF01000109">
    <property type="protein sequence ID" value="EMA55690.1"/>
    <property type="molecule type" value="Genomic_DNA"/>
</dbReference>
<feature type="domain" description="Lon proteolytic" evidence="2">
    <location>
        <begin position="55"/>
        <end position="204"/>
    </location>
</feature>